<dbReference type="Gene3D" id="3.40.50.300">
    <property type="entry name" value="P-loop containing nucleotide triphosphate hydrolases"/>
    <property type="match status" value="2"/>
</dbReference>
<feature type="non-terminal residue" evidence="1">
    <location>
        <position position="1"/>
    </location>
</feature>
<protein>
    <submittedName>
        <fullName evidence="1">Uncharacterized protein</fullName>
    </submittedName>
</protein>
<sequence length="336" mass="38633">SFSAGYGLFGYIQLFVISNGVNTKYYANNPVNRRDFKQTFFWADEENKKITQLSEFAEVFLEKCHLSKLITKYIVLHESNQLLMALRPYQFYAVEAIVERVANTQKNGYIWHTTGSGKTLTSFKAAQILTSSAKVHKVVFVVDRKDLDFQTIKEFNSFQEGSVDATNNTQKLVDQFADDTPLIVTTLQKLNTAISKERHLKVMDELKNKRMVFIFDECHRSQFGETHRRLTDYFENVQMFGFTGTPIFADNSAKNALGKRTTKDLFGECLHKYVITDAIRDENVLKFSVEYIRTFKGKDGVEDIEVEAIDTTEQMKKMQTRTGLVIQMICPMMAAQ</sequence>
<dbReference type="Gene3D" id="3.90.1570.50">
    <property type="match status" value="1"/>
</dbReference>
<organism evidence="1">
    <name type="scientific">Cyprideis torosa</name>
    <dbReference type="NCBI Taxonomy" id="163714"/>
    <lineage>
        <taxon>Eukaryota</taxon>
        <taxon>Metazoa</taxon>
        <taxon>Ecdysozoa</taxon>
        <taxon>Arthropoda</taxon>
        <taxon>Crustacea</taxon>
        <taxon>Oligostraca</taxon>
        <taxon>Ostracoda</taxon>
        <taxon>Podocopa</taxon>
        <taxon>Podocopida</taxon>
        <taxon>Cytherocopina</taxon>
        <taxon>Cytheroidea</taxon>
        <taxon>Cytherideidae</taxon>
        <taxon>Cyprideis</taxon>
    </lineage>
</organism>
<dbReference type="InterPro" id="IPR014001">
    <property type="entry name" value="Helicase_ATP-bd"/>
</dbReference>
<dbReference type="InterPro" id="IPR040980">
    <property type="entry name" value="SWI2_SNF2"/>
</dbReference>
<reference evidence="1" key="1">
    <citation type="submission" date="2020-11" db="EMBL/GenBank/DDBJ databases">
        <authorList>
            <person name="Tran Van P."/>
        </authorList>
    </citation>
    <scope>NUCLEOTIDE SEQUENCE</scope>
</reference>
<accession>A0A7R8WYB9</accession>
<dbReference type="InterPro" id="IPR027417">
    <property type="entry name" value="P-loop_NTPase"/>
</dbReference>
<dbReference type="SUPFAM" id="SSF52540">
    <property type="entry name" value="P-loop containing nucleoside triphosphate hydrolases"/>
    <property type="match status" value="1"/>
</dbReference>
<name>A0A7R8WYB9_9CRUS</name>
<dbReference type="CDD" id="cd22332">
    <property type="entry name" value="HsdR_N"/>
    <property type="match status" value="1"/>
</dbReference>
<dbReference type="InterPro" id="IPR051268">
    <property type="entry name" value="Type-I_R_enzyme_R_subunit"/>
</dbReference>
<dbReference type="PROSITE" id="PS51192">
    <property type="entry name" value="HELICASE_ATP_BIND_1"/>
    <property type="match status" value="1"/>
</dbReference>
<dbReference type="AlphaFoldDB" id="A0A7R8WYB9"/>
<dbReference type="CDD" id="cd18030">
    <property type="entry name" value="DEXHc_RE_I_HsdR"/>
    <property type="match status" value="1"/>
</dbReference>
<dbReference type="PANTHER" id="PTHR30195">
    <property type="entry name" value="TYPE I SITE-SPECIFIC DEOXYRIBONUCLEASE PROTEIN SUBUNIT M AND R"/>
    <property type="match status" value="1"/>
</dbReference>
<gene>
    <name evidence="1" type="ORF">CTOB1V02_LOCUS15393</name>
</gene>
<dbReference type="OrthoDB" id="8300542at2759"/>
<evidence type="ECO:0000313" key="1">
    <source>
        <dbReference type="EMBL" id="CAD7237578.1"/>
    </source>
</evidence>
<dbReference type="EMBL" id="OB689544">
    <property type="protein sequence ID" value="CAD7237578.1"/>
    <property type="molecule type" value="Genomic_DNA"/>
</dbReference>
<proteinExistence type="predicted"/>
<dbReference type="Pfam" id="PF18766">
    <property type="entry name" value="SWI2_SNF2"/>
    <property type="match status" value="1"/>
</dbReference>
<dbReference type="PANTHER" id="PTHR30195:SF16">
    <property type="entry name" value="TYPE I RESTRICTION ENZYME ENDONUCLEASE SUBUNIT"/>
    <property type="match status" value="1"/>
</dbReference>
<dbReference type="SMART" id="SM00487">
    <property type="entry name" value="DEXDc"/>
    <property type="match status" value="1"/>
</dbReference>